<keyword evidence="1" id="KW-0732">Signal</keyword>
<evidence type="ECO:0000313" key="3">
    <source>
        <dbReference type="Proteomes" id="UP000443582"/>
    </source>
</evidence>
<organism evidence="2 3">
    <name type="scientific">Halobacteriovorax vibrionivorans</name>
    <dbReference type="NCBI Taxonomy" id="2152716"/>
    <lineage>
        <taxon>Bacteria</taxon>
        <taxon>Pseudomonadati</taxon>
        <taxon>Bdellovibrionota</taxon>
        <taxon>Bacteriovoracia</taxon>
        <taxon>Bacteriovoracales</taxon>
        <taxon>Halobacteriovoraceae</taxon>
        <taxon>Halobacteriovorax</taxon>
    </lineage>
</organism>
<protein>
    <recommendedName>
        <fullName evidence="4">Lipoprotein</fullName>
    </recommendedName>
</protein>
<dbReference type="PROSITE" id="PS51257">
    <property type="entry name" value="PROKAR_LIPOPROTEIN"/>
    <property type="match status" value="1"/>
</dbReference>
<gene>
    <name evidence="2" type="ORF">DAY19_11975</name>
</gene>
<evidence type="ECO:0000256" key="1">
    <source>
        <dbReference type="SAM" id="SignalP"/>
    </source>
</evidence>
<evidence type="ECO:0000313" key="2">
    <source>
        <dbReference type="EMBL" id="RZF20696.1"/>
    </source>
</evidence>
<name>A0ABY0ICM0_9BACT</name>
<dbReference type="Proteomes" id="UP000443582">
    <property type="component" value="Unassembled WGS sequence"/>
</dbReference>
<evidence type="ECO:0008006" key="4">
    <source>
        <dbReference type="Google" id="ProtNLM"/>
    </source>
</evidence>
<reference evidence="3" key="1">
    <citation type="journal article" date="2019" name="Int. J. Syst. Evol. Microbiol.">
        <title>Halobacteriovorax valvorus sp. nov., a novel prokaryotic predator isolated from coastal seawater of China.</title>
        <authorList>
            <person name="Chen M.-X."/>
        </authorList>
    </citation>
    <scope>NUCLEOTIDE SEQUENCE [LARGE SCALE GENOMIC DNA]</scope>
    <source>
        <strain evidence="3">BL9</strain>
    </source>
</reference>
<feature type="signal peptide" evidence="1">
    <location>
        <begin position="1"/>
        <end position="27"/>
    </location>
</feature>
<proteinExistence type="predicted"/>
<keyword evidence="3" id="KW-1185">Reference proteome</keyword>
<dbReference type="RefSeq" id="WP_115362777.1">
    <property type="nucleotide sequence ID" value="NZ_QDKL01000003.1"/>
</dbReference>
<sequence length="951" mass="108406">MTFCKTFKNITLLSMSMLMLTTLVSCGSDTSNDEKQKLARQLKAQANESSVITVSRFSVEGVSEDKANVKSRIAYHKTFHVKACLSSKIGKSLQYRKFFVTGDNFQTIEREADESSCIRWDEPVEMDYSLPNTYLPMSRKIILSSSANISYDLKLAVNQYANSMIHGNNYHLSQGLNKDRLSNDEIINVKNIKITPKGYGLVDPRNDNLIIDKKVVVSACLNLKTNGSSLSNEFIKAKLVNLEKQENGEENAVTQMYDLTDGQLDESGCAEVKFYLEHERYTNTRRIPFNLEIEVQNKTLKNAKVTRGLCLYPWSNSGWIFAEVSRSGKCEEDNNNQRARLFVDQVSYSFLGHDNNNGFHLNNNLDLVVEKSFIVKMYPKVHYGNYAHHMNPIEPFYQGKLKLEVYFLAPLQGDIDLTNENKHKFKLISVASREVEVENNLLKARIDMPIKFVDMPYVHTRTFAAVKLSPILREGDDPRTAPRPAWAAGTFHASSKTFNSVLHTQLQVTDKFSEADYQNNKIKESMNEMIQLENYLESMSKNIQGVTKADIIKAKLAPRYTKSAEKLFTEELDKHDLFDKTINLTDRALNDKLIAENKLSQAEINGIYEDNYNANTLKKLCGAFFDQKKTGIFWKTYLDYNMKKCIERPWDFMMITPVSHVQEVISKPKVSHSNTIRISKSTGTGDYFTESNRVGWSHGYKTGVGAKLDFKLPFGDKSPVGGGVGVSASYDWSTSWSLDRSNGNNNRTDNSQGIDLYAESITLNFEAITKQCFMVEGTSKWKAVWVDNHLPSNYGLGGSLKYVAENNPMRYKVCKGVSGKERLEETWYFTGEGFQFNSILRDRLGMTENMYTMMFRGRKTLYKFMDFLSKASTSMFNIKERKNQSPDVYMLDVYKSYKEAFDSDHDLIDDQAIPGTVEKFDPIKNGGDHNFSEDSCELPKDNYNHASIDFC</sequence>
<feature type="chain" id="PRO_5046838821" description="Lipoprotein" evidence="1">
    <location>
        <begin position="28"/>
        <end position="951"/>
    </location>
</feature>
<comment type="caution">
    <text evidence="2">The sequence shown here is derived from an EMBL/GenBank/DDBJ whole genome shotgun (WGS) entry which is preliminary data.</text>
</comment>
<accession>A0ABY0ICM0</accession>
<dbReference type="EMBL" id="QDKL01000003">
    <property type="protein sequence ID" value="RZF20696.1"/>
    <property type="molecule type" value="Genomic_DNA"/>
</dbReference>